<dbReference type="Pfam" id="PF00753">
    <property type="entry name" value="Lactamase_B"/>
    <property type="match status" value="1"/>
</dbReference>
<name>A0A7X1KLK6_9SPHN</name>
<feature type="domain" description="Metallo-beta-lactamase" evidence="2">
    <location>
        <begin position="42"/>
        <end position="233"/>
    </location>
</feature>
<evidence type="ECO:0000259" key="2">
    <source>
        <dbReference type="SMART" id="SM00849"/>
    </source>
</evidence>
<evidence type="ECO:0000256" key="1">
    <source>
        <dbReference type="SAM" id="SignalP"/>
    </source>
</evidence>
<dbReference type="NCBIfam" id="NF012229">
    <property type="entry name" value="bla_class_B_core"/>
    <property type="match status" value="1"/>
</dbReference>
<keyword evidence="4" id="KW-1185">Reference proteome</keyword>
<accession>A0A7X1KLK6</accession>
<feature type="signal peptide" evidence="1">
    <location>
        <begin position="1"/>
        <end position="18"/>
    </location>
</feature>
<dbReference type="Gene3D" id="3.60.15.10">
    <property type="entry name" value="Ribonuclease Z/Hydroxyacylglutathione hydrolase-like"/>
    <property type="match status" value="1"/>
</dbReference>
<dbReference type="EMBL" id="JACLAW010000005">
    <property type="protein sequence ID" value="MBC2665325.1"/>
    <property type="molecule type" value="Genomic_DNA"/>
</dbReference>
<dbReference type="InterPro" id="IPR001279">
    <property type="entry name" value="Metallo-B-lactamas"/>
</dbReference>
<dbReference type="PANTHER" id="PTHR42951">
    <property type="entry name" value="METALLO-BETA-LACTAMASE DOMAIN-CONTAINING"/>
    <property type="match status" value="1"/>
</dbReference>
<protein>
    <submittedName>
        <fullName evidence="3">Subclass B3 metallo-beta-lactamase</fullName>
    </submittedName>
</protein>
<dbReference type="InterPro" id="IPR036866">
    <property type="entry name" value="RibonucZ/Hydroxyglut_hydro"/>
</dbReference>
<dbReference type="Proteomes" id="UP000566813">
    <property type="component" value="Unassembled WGS sequence"/>
</dbReference>
<gene>
    <name evidence="3" type="primary">bla</name>
    <name evidence="3" type="ORF">H7F51_07320</name>
</gene>
<evidence type="ECO:0000313" key="4">
    <source>
        <dbReference type="Proteomes" id="UP000566813"/>
    </source>
</evidence>
<reference evidence="3 4" key="1">
    <citation type="submission" date="2020-08" db="EMBL/GenBank/DDBJ databases">
        <title>The genome sequence of type strain Novosphingobium flavum NBRC 111647.</title>
        <authorList>
            <person name="Liu Y."/>
        </authorList>
    </citation>
    <scope>NUCLEOTIDE SEQUENCE [LARGE SCALE GENOMIC DNA]</scope>
    <source>
        <strain evidence="3 4">NBRC 111647</strain>
    </source>
</reference>
<dbReference type="AlphaFoldDB" id="A0A7X1KLK6"/>
<comment type="caution">
    <text evidence="3">The sequence shown here is derived from an EMBL/GenBank/DDBJ whole genome shotgun (WGS) entry which is preliminary data.</text>
</comment>
<feature type="chain" id="PRO_5031290319" evidence="1">
    <location>
        <begin position="19"/>
        <end position="286"/>
    </location>
</feature>
<dbReference type="PANTHER" id="PTHR42951:SF17">
    <property type="entry name" value="METALLO-BETA-LACTAMASE DOMAIN-CONTAINING PROTEIN"/>
    <property type="match status" value="1"/>
</dbReference>
<dbReference type="SUPFAM" id="SSF56281">
    <property type="entry name" value="Metallo-hydrolase/oxidoreductase"/>
    <property type="match status" value="1"/>
</dbReference>
<sequence length="286" mass="30586">MLKALAGLLVLSAPGLQAATTQTDPQLAPFRIAGDLYYVGSLHGAFLVKTPKGLILINSNYPDSPPLIRQSVEKLGFKWEDIKILLISHSHIDHAGGSAQIVKETGARYMVMDGDVDVVESGGKADPNYGGEGGQTYPAAHVDRVIHDGDKVELGGVTLTAHLTAGHTKGTTTWTFDGRSGGKLLHVVVIGGSTLNKNAPLVGNAKYPQIAEDYRKGFAVVRSLPCDVPLGAHDWYFDLQDKYKRVTAGDTAAFVDPQGCTRFMDKAEAAFAKQYNVELAKEGAPK</sequence>
<organism evidence="3 4">
    <name type="scientific">Novosphingobium flavum</name>
    <dbReference type="NCBI Taxonomy" id="1778672"/>
    <lineage>
        <taxon>Bacteria</taxon>
        <taxon>Pseudomonadati</taxon>
        <taxon>Pseudomonadota</taxon>
        <taxon>Alphaproteobacteria</taxon>
        <taxon>Sphingomonadales</taxon>
        <taxon>Sphingomonadaceae</taxon>
        <taxon>Novosphingobium</taxon>
    </lineage>
</organism>
<evidence type="ECO:0000313" key="3">
    <source>
        <dbReference type="EMBL" id="MBC2665325.1"/>
    </source>
</evidence>
<dbReference type="NCBIfam" id="NF033105">
    <property type="entry name" value="bla_subclass_B3"/>
    <property type="match status" value="1"/>
</dbReference>
<keyword evidence="1" id="KW-0732">Signal</keyword>
<proteinExistence type="predicted"/>
<dbReference type="SMART" id="SM00849">
    <property type="entry name" value="Lactamase_B"/>
    <property type="match status" value="1"/>
</dbReference>
<dbReference type="InterPro" id="IPR050855">
    <property type="entry name" value="NDM-1-like"/>
</dbReference>